<evidence type="ECO:0000313" key="2">
    <source>
        <dbReference type="EMBL" id="KHF41739.1"/>
    </source>
</evidence>
<dbReference type="EMBL" id="JRJU01000001">
    <property type="protein sequence ID" value="KHF41739.1"/>
    <property type="molecule type" value="Genomic_DNA"/>
</dbReference>
<dbReference type="eggNOG" id="COG0288">
    <property type="taxonomic scope" value="Bacteria"/>
</dbReference>
<proteinExistence type="inferred from homology"/>
<dbReference type="InterPro" id="IPR001765">
    <property type="entry name" value="Carbonic_anhydrase"/>
</dbReference>
<dbReference type="AlphaFoldDB" id="A0A0B0INT8"/>
<dbReference type="RefSeq" id="WP_034624814.1">
    <property type="nucleotide sequence ID" value="NZ_JRJU01000001.1"/>
</dbReference>
<gene>
    <name evidence="2" type="ORF">LQ50_00070</name>
</gene>
<reference evidence="2 3" key="1">
    <citation type="submission" date="2014-09" db="EMBL/GenBank/DDBJ databases">
        <title>Genome sequencing and annotation of Bacillus Okhensis strain Kh10-101T.</title>
        <authorList>
            <person name="Prakash J.S."/>
        </authorList>
    </citation>
    <scope>NUCLEOTIDE SEQUENCE [LARGE SCALE GENOMIC DNA]</scope>
    <source>
        <strain evidence="3">Kh10-101T</strain>
    </source>
</reference>
<dbReference type="GO" id="GO:0008270">
    <property type="term" value="F:zinc ion binding"/>
    <property type="evidence" value="ECO:0007669"/>
    <property type="project" value="InterPro"/>
</dbReference>
<protein>
    <recommendedName>
        <fullName evidence="4">Carbonic anhydrase</fullName>
    </recommendedName>
</protein>
<comment type="similarity">
    <text evidence="1">Belongs to the beta-class carbonic anhydrase family.</text>
</comment>
<evidence type="ECO:0000256" key="1">
    <source>
        <dbReference type="ARBA" id="ARBA00006217"/>
    </source>
</evidence>
<dbReference type="PANTHER" id="PTHR43175">
    <property type="entry name" value="CARBONIC ANHYDRASE"/>
    <property type="match status" value="1"/>
</dbReference>
<dbReference type="InterPro" id="IPR036874">
    <property type="entry name" value="Carbonic_anhydrase_sf"/>
</dbReference>
<dbReference type="GO" id="GO:0004089">
    <property type="term" value="F:carbonate dehydratase activity"/>
    <property type="evidence" value="ECO:0007669"/>
    <property type="project" value="InterPro"/>
</dbReference>
<dbReference type="OrthoDB" id="9792260at2"/>
<accession>A0A0B0INT8</accession>
<dbReference type="PANTHER" id="PTHR43175:SF1">
    <property type="entry name" value="CARBONIC ANHYDRASE-LIKE PROTEIN YBCF-RELATED"/>
    <property type="match status" value="1"/>
</dbReference>
<name>A0A0B0INT8_9BACI</name>
<dbReference type="Gene3D" id="3.40.1050.10">
    <property type="entry name" value="Carbonic anhydrase"/>
    <property type="match status" value="1"/>
</dbReference>
<evidence type="ECO:0008006" key="4">
    <source>
        <dbReference type="Google" id="ProtNLM"/>
    </source>
</evidence>
<organism evidence="2 3">
    <name type="scientific">Halalkalibacter okhensis</name>
    <dbReference type="NCBI Taxonomy" id="333138"/>
    <lineage>
        <taxon>Bacteria</taxon>
        <taxon>Bacillati</taxon>
        <taxon>Bacillota</taxon>
        <taxon>Bacilli</taxon>
        <taxon>Bacillales</taxon>
        <taxon>Bacillaceae</taxon>
        <taxon>Halalkalibacter</taxon>
    </lineage>
</organism>
<evidence type="ECO:0000313" key="3">
    <source>
        <dbReference type="Proteomes" id="UP000030832"/>
    </source>
</evidence>
<comment type="caution">
    <text evidence="2">The sequence shown here is derived from an EMBL/GenBank/DDBJ whole genome shotgun (WGS) entry which is preliminary data.</text>
</comment>
<keyword evidence="3" id="KW-1185">Reference proteome</keyword>
<dbReference type="Proteomes" id="UP000030832">
    <property type="component" value="Unassembled WGS sequence"/>
</dbReference>
<dbReference type="STRING" id="333138.LQ50_00070"/>
<sequence>MLKRLNQNKLGSKILVIADCEHEFTQRLPQWLNIETSQLLVLSSAGAAVTQPYGCMVRNIILAIYQQGINQIYLIAPEKQGTPKFNQQILLNQLKHDGIDQDLLETIEYSRIVKKDVLSWLKGPTENVDDVLKASLSLLEKHPLIPERIRIEAFTVNTRTGSLTSIASKETEEDIC</sequence>
<dbReference type="SUPFAM" id="SSF53056">
    <property type="entry name" value="beta-carbonic anhydrase, cab"/>
    <property type="match status" value="1"/>
</dbReference>